<feature type="transmembrane region" description="Helical" evidence="1">
    <location>
        <begin position="328"/>
        <end position="349"/>
    </location>
</feature>
<proteinExistence type="predicted"/>
<feature type="transmembrane region" description="Helical" evidence="1">
    <location>
        <begin position="76"/>
        <end position="96"/>
    </location>
</feature>
<feature type="transmembrane region" description="Helical" evidence="1">
    <location>
        <begin position="382"/>
        <end position="401"/>
    </location>
</feature>
<feature type="transmembrane region" description="Helical" evidence="1">
    <location>
        <begin position="355"/>
        <end position="375"/>
    </location>
</feature>
<evidence type="ECO:0000313" key="3">
    <source>
        <dbReference type="Proteomes" id="UP000526501"/>
    </source>
</evidence>
<dbReference type="PANTHER" id="PTHR31610">
    <property type="entry name" value="SLR0360 PROTEIN"/>
    <property type="match status" value="1"/>
</dbReference>
<feature type="transmembrane region" description="Helical" evidence="1">
    <location>
        <begin position="255"/>
        <end position="276"/>
    </location>
</feature>
<feature type="transmembrane region" description="Helical" evidence="1">
    <location>
        <begin position="171"/>
        <end position="190"/>
    </location>
</feature>
<accession>A0A7X1E9R0</accession>
<feature type="transmembrane region" description="Helical" evidence="1">
    <location>
        <begin position="45"/>
        <end position="64"/>
    </location>
</feature>
<dbReference type="Proteomes" id="UP000526501">
    <property type="component" value="Unassembled WGS sequence"/>
</dbReference>
<protein>
    <submittedName>
        <fullName evidence="2">NCS2 family permease</fullName>
    </submittedName>
</protein>
<dbReference type="PANTHER" id="PTHR31610:SF0">
    <property type="entry name" value="SLC26A_SULP TRANSPORTER DOMAIN-CONTAINING PROTEIN"/>
    <property type="match status" value="1"/>
</dbReference>
<feature type="transmembrane region" description="Helical" evidence="1">
    <location>
        <begin position="465"/>
        <end position="486"/>
    </location>
</feature>
<feature type="transmembrane region" description="Helical" evidence="1">
    <location>
        <begin position="145"/>
        <end position="165"/>
    </location>
</feature>
<keyword evidence="1" id="KW-0812">Transmembrane</keyword>
<feature type="transmembrane region" description="Helical" evidence="1">
    <location>
        <begin position="12"/>
        <end position="33"/>
    </location>
</feature>
<evidence type="ECO:0000313" key="2">
    <source>
        <dbReference type="EMBL" id="MBC2607699.1"/>
    </source>
</evidence>
<feature type="transmembrane region" description="Helical" evidence="1">
    <location>
        <begin position="116"/>
        <end position="138"/>
    </location>
</feature>
<feature type="transmembrane region" description="Helical" evidence="1">
    <location>
        <begin position="225"/>
        <end position="243"/>
    </location>
</feature>
<organism evidence="2 3">
    <name type="scientific">Pelagicoccus albus</name>
    <dbReference type="NCBI Taxonomy" id="415222"/>
    <lineage>
        <taxon>Bacteria</taxon>
        <taxon>Pseudomonadati</taxon>
        <taxon>Verrucomicrobiota</taxon>
        <taxon>Opitutia</taxon>
        <taxon>Puniceicoccales</taxon>
        <taxon>Pelagicoccaceae</taxon>
        <taxon>Pelagicoccus</taxon>
    </lineage>
</organism>
<feature type="transmembrane region" description="Helical" evidence="1">
    <location>
        <begin position="498"/>
        <end position="519"/>
    </location>
</feature>
<dbReference type="EMBL" id="JACHVC010000013">
    <property type="protein sequence ID" value="MBC2607699.1"/>
    <property type="molecule type" value="Genomic_DNA"/>
</dbReference>
<keyword evidence="3" id="KW-1185">Reference proteome</keyword>
<gene>
    <name evidence="2" type="ORF">H5P27_16725</name>
</gene>
<feature type="transmembrane region" description="Helical" evidence="1">
    <location>
        <begin position="296"/>
        <end position="316"/>
    </location>
</feature>
<comment type="caution">
    <text evidence="2">The sequence shown here is derived from an EMBL/GenBank/DDBJ whole genome shotgun (WGS) entry which is preliminary data.</text>
</comment>
<keyword evidence="1" id="KW-1133">Transmembrane helix</keyword>
<dbReference type="AlphaFoldDB" id="A0A7X1E9R0"/>
<evidence type="ECO:0000256" key="1">
    <source>
        <dbReference type="SAM" id="Phobius"/>
    </source>
</evidence>
<keyword evidence="1" id="KW-0472">Membrane</keyword>
<reference evidence="2 3" key="1">
    <citation type="submission" date="2020-07" db="EMBL/GenBank/DDBJ databases">
        <authorList>
            <person name="Feng X."/>
        </authorList>
    </citation>
    <scope>NUCLEOTIDE SEQUENCE [LARGE SCALE GENOMIC DNA]</scope>
    <source>
        <strain evidence="2 3">JCM23202</strain>
    </source>
</reference>
<feature type="transmembrane region" description="Helical" evidence="1">
    <location>
        <begin position="202"/>
        <end position="219"/>
    </location>
</feature>
<name>A0A7X1E9R0_9BACT</name>
<sequence>MKWIAKGDWDGFFGLGLNNFVNLLLIINLSTFVLGFSPEFVATRVLPGLGMGLIFGNVFYAWQAKSLATRTNRNDVCALPYGINLLPIFFFTFYVMAPAQQIALSNGASKEEADHIAWMAGVVACFGSGLIEVVGAFFVHHLRKVAARAALLSALASVGLFFIAADYAFRSYAFPLVGLSTLFLVLYFYYGSVTIKWRIPGGLIVLIFGIAIAWISHAFGMESPVASLSESSIPLGLYLPLPYGLEAFASPERLLGFAAVMIPMGLMNVVGSMQALESAAAAGDSFAPRSSLIVNGLGTLVAGGLGAPFPTTLFIGHAGWKEIGARSGYSLINGVVMGVLCFSGLIGFLSSYVPIEAGMAILIWIGITIGTQAFAAVPKRHIPAVAVGLIPGIGAFAALVAKRVLSGAGYGAEGIPYSSELLNHLAIEGGFFAKGVFALEQGWLYASIVLASIMVAFIDRKFSAALSWLGTAAVLSALGILHNFQVLDTDITTGLGPVWGTVAGYASAILVLVLVKVFLIEKEPVVAAKVEKATGEDRSSVILAKGNVETT</sequence>
<dbReference type="RefSeq" id="WP_185661569.1">
    <property type="nucleotide sequence ID" value="NZ_CAWPOO010000013.1"/>
</dbReference>
<feature type="transmembrane region" description="Helical" evidence="1">
    <location>
        <begin position="442"/>
        <end position="458"/>
    </location>
</feature>